<evidence type="ECO:0000256" key="1">
    <source>
        <dbReference type="ARBA" id="ARBA00004533"/>
    </source>
</evidence>
<evidence type="ECO:0000313" key="13">
    <source>
        <dbReference type="EMBL" id="KRG57814.1"/>
    </source>
</evidence>
<keyword evidence="14" id="KW-1185">Reference proteome</keyword>
<dbReference type="GO" id="GO:0009306">
    <property type="term" value="P:protein secretion"/>
    <property type="evidence" value="ECO:0007669"/>
    <property type="project" value="InterPro"/>
</dbReference>
<feature type="domain" description="T2SS protein K first SAM-like" evidence="12">
    <location>
        <begin position="99"/>
        <end position="208"/>
    </location>
</feature>
<keyword evidence="8" id="KW-1133">Transmembrane helix</keyword>
<dbReference type="Proteomes" id="UP000051254">
    <property type="component" value="Unassembled WGS sequence"/>
</dbReference>
<dbReference type="GO" id="GO:0005886">
    <property type="term" value="C:plasma membrane"/>
    <property type="evidence" value="ECO:0007669"/>
    <property type="project" value="UniProtKB-SubCell"/>
</dbReference>
<dbReference type="PATRIC" id="fig|266128.3.peg.520"/>
<evidence type="ECO:0000256" key="5">
    <source>
        <dbReference type="ARBA" id="ARBA00022519"/>
    </source>
</evidence>
<protein>
    <recommendedName>
        <fullName evidence="10">Type II secretion system protein K</fullName>
    </recommendedName>
</protein>
<accession>A0A0R0BLD8</accession>
<evidence type="ECO:0000259" key="11">
    <source>
        <dbReference type="Pfam" id="PF03934"/>
    </source>
</evidence>
<evidence type="ECO:0000256" key="8">
    <source>
        <dbReference type="ARBA" id="ARBA00022989"/>
    </source>
</evidence>
<dbReference type="InterPro" id="IPR049031">
    <property type="entry name" value="T2SSK_SAM-like_1st"/>
</dbReference>
<dbReference type="InterPro" id="IPR049179">
    <property type="entry name" value="T2SSK_SAM-like_2nd"/>
</dbReference>
<dbReference type="Pfam" id="PF21687">
    <property type="entry name" value="T2SSK_1st"/>
    <property type="match status" value="1"/>
</dbReference>
<dbReference type="Pfam" id="PF03934">
    <property type="entry name" value="T2SSK"/>
    <property type="match status" value="1"/>
</dbReference>
<dbReference type="InterPro" id="IPR045584">
    <property type="entry name" value="Pilin-like"/>
</dbReference>
<evidence type="ECO:0000256" key="6">
    <source>
        <dbReference type="ARBA" id="ARBA00022692"/>
    </source>
</evidence>
<dbReference type="PIRSF" id="PIRSF002786">
    <property type="entry name" value="XcpX"/>
    <property type="match status" value="1"/>
</dbReference>
<dbReference type="AlphaFoldDB" id="A0A0R0BLD8"/>
<evidence type="ECO:0000256" key="10">
    <source>
        <dbReference type="PIRNR" id="PIRNR002786"/>
    </source>
</evidence>
<dbReference type="PANTHER" id="PTHR38831">
    <property type="entry name" value="TYPE II SECRETION SYSTEM PROTEIN K"/>
    <property type="match status" value="1"/>
</dbReference>
<dbReference type="EMBL" id="LDJH01000013">
    <property type="protein sequence ID" value="KRG57814.1"/>
    <property type="molecule type" value="Genomic_DNA"/>
</dbReference>
<feature type="domain" description="T2SS protein K second SAM-like" evidence="11">
    <location>
        <begin position="214"/>
        <end position="277"/>
    </location>
</feature>
<dbReference type="Gene3D" id="3.30.1300.30">
    <property type="entry name" value="GSPII I/J protein-like"/>
    <property type="match status" value="1"/>
</dbReference>
<dbReference type="SUPFAM" id="SSF54523">
    <property type="entry name" value="Pili subunits"/>
    <property type="match status" value="1"/>
</dbReference>
<evidence type="ECO:0000256" key="3">
    <source>
        <dbReference type="ARBA" id="ARBA00022448"/>
    </source>
</evidence>
<comment type="similarity">
    <text evidence="2 10">Belongs to the GSP K family.</text>
</comment>
<gene>
    <name evidence="13" type="ORF">ABB25_08265</name>
</gene>
<keyword evidence="9 10" id="KW-0472">Membrane</keyword>
<dbReference type="PANTHER" id="PTHR38831:SF1">
    <property type="entry name" value="TYPE II SECRETION SYSTEM PROTEIN K-RELATED"/>
    <property type="match status" value="1"/>
</dbReference>
<evidence type="ECO:0000259" key="12">
    <source>
        <dbReference type="Pfam" id="PF21687"/>
    </source>
</evidence>
<organism evidence="13 14">
    <name type="scientific">Stenotrophomonas koreensis</name>
    <dbReference type="NCBI Taxonomy" id="266128"/>
    <lineage>
        <taxon>Bacteria</taxon>
        <taxon>Pseudomonadati</taxon>
        <taxon>Pseudomonadota</taxon>
        <taxon>Gammaproteobacteria</taxon>
        <taxon>Lysobacterales</taxon>
        <taxon>Lysobacteraceae</taxon>
        <taxon>Stenotrophomonas</taxon>
    </lineage>
</organism>
<keyword evidence="3 10" id="KW-0813">Transport</keyword>
<evidence type="ECO:0000256" key="9">
    <source>
        <dbReference type="ARBA" id="ARBA00023136"/>
    </source>
</evidence>
<name>A0A0R0BLD8_9GAMM</name>
<comment type="subcellular location">
    <subcellularLocation>
        <location evidence="1 10">Cell inner membrane</location>
    </subcellularLocation>
</comment>
<evidence type="ECO:0000313" key="14">
    <source>
        <dbReference type="Proteomes" id="UP000051254"/>
    </source>
</evidence>
<keyword evidence="5 10" id="KW-0997">Cell inner membrane</keyword>
<proteinExistence type="inferred from homology"/>
<sequence length="333" mass="35831">MASRQRGAALLTVLLLVAVIALVASTQLDLIGLGLARARNNQSLVQARAHALGAEQLAVRQVGRLAQLPPAQLGQWHGRVQQLALSEGQLQYRLRDASSCFNLNAVVIGAPGQWQRSETGVAQLLALLQALQLPPSQAQAFSDSLVDWIDHDSVASAAGAEDAYYRLQVPAYLSAAALLNDPSELLALAGMDAALYQRLRPWLCALPDNAPTPVNVNALSPRQAPLLVMLSRGAMSLPAAQQWLAQRPAGGWRQRSAFLAHPALQALAGDAGLASQIRLQPTLFELQVQVLLDGSQAELTSLLSTDTPDHARLLSRRWMLRNETDLSARFTPQ</sequence>
<keyword evidence="4 10" id="KW-1003">Cell membrane</keyword>
<dbReference type="RefSeq" id="WP_057665764.1">
    <property type="nucleotide sequence ID" value="NZ_LDJH01000013.1"/>
</dbReference>
<comment type="caution">
    <text evidence="13">The sequence shown here is derived from an EMBL/GenBank/DDBJ whole genome shotgun (WGS) entry which is preliminary data.</text>
</comment>
<evidence type="ECO:0000256" key="4">
    <source>
        <dbReference type="ARBA" id="ARBA00022475"/>
    </source>
</evidence>
<dbReference type="SUPFAM" id="SSF158544">
    <property type="entry name" value="GspK insert domain-like"/>
    <property type="match status" value="2"/>
</dbReference>
<dbReference type="NCBIfam" id="NF037980">
    <property type="entry name" value="T2SS_GspK"/>
    <property type="match status" value="1"/>
</dbReference>
<dbReference type="InterPro" id="IPR005628">
    <property type="entry name" value="GspK"/>
</dbReference>
<evidence type="ECO:0000256" key="7">
    <source>
        <dbReference type="ARBA" id="ARBA00022927"/>
    </source>
</evidence>
<evidence type="ECO:0000256" key="2">
    <source>
        <dbReference type="ARBA" id="ARBA00007246"/>
    </source>
</evidence>
<dbReference type="Gene3D" id="1.10.40.60">
    <property type="entry name" value="EpsJ-like"/>
    <property type="match status" value="2"/>
</dbReference>
<reference evidence="13 14" key="1">
    <citation type="submission" date="2015-05" db="EMBL/GenBank/DDBJ databases">
        <title>Genome sequencing and analysis of members of genus Stenotrophomonas.</title>
        <authorList>
            <person name="Patil P.P."/>
            <person name="Midha S."/>
            <person name="Patil P.B."/>
        </authorList>
    </citation>
    <scope>NUCLEOTIDE SEQUENCE [LARGE SCALE GENOMIC DNA]</scope>
    <source>
        <strain evidence="13 14">DSM 17805</strain>
    </source>
</reference>
<dbReference type="InterPro" id="IPR038072">
    <property type="entry name" value="GspK_central_sf"/>
</dbReference>
<dbReference type="OrthoDB" id="9788973at2"/>
<keyword evidence="6" id="KW-0812">Transmembrane</keyword>
<dbReference type="STRING" id="266128.ABB25_08265"/>
<keyword evidence="7" id="KW-0653">Protein transport</keyword>